<reference evidence="1" key="1">
    <citation type="submission" date="2021-08" db="EMBL/GenBank/DDBJ databases">
        <title>The first chromosome-level gecko genome reveals the dynamic sex chromosomes of Neotropical dwarf geckos (Sphaerodactylidae: Sphaerodactylus).</title>
        <authorList>
            <person name="Pinto B.J."/>
            <person name="Keating S.E."/>
            <person name="Gamble T."/>
        </authorList>
    </citation>
    <scope>NUCLEOTIDE SEQUENCE</scope>
    <source>
        <strain evidence="1">TG3544</strain>
    </source>
</reference>
<evidence type="ECO:0000313" key="2">
    <source>
        <dbReference type="Proteomes" id="UP000827872"/>
    </source>
</evidence>
<gene>
    <name evidence="1" type="ORF">K3G42_027437</name>
</gene>
<accession>A0ACB8G4R3</accession>
<organism evidence="1 2">
    <name type="scientific">Sphaerodactylus townsendi</name>
    <dbReference type="NCBI Taxonomy" id="933632"/>
    <lineage>
        <taxon>Eukaryota</taxon>
        <taxon>Metazoa</taxon>
        <taxon>Chordata</taxon>
        <taxon>Craniata</taxon>
        <taxon>Vertebrata</taxon>
        <taxon>Euteleostomi</taxon>
        <taxon>Lepidosauria</taxon>
        <taxon>Squamata</taxon>
        <taxon>Bifurcata</taxon>
        <taxon>Gekkota</taxon>
        <taxon>Sphaerodactylidae</taxon>
        <taxon>Sphaerodactylus</taxon>
    </lineage>
</organism>
<evidence type="ECO:0000313" key="1">
    <source>
        <dbReference type="EMBL" id="KAH8014209.1"/>
    </source>
</evidence>
<proteinExistence type="predicted"/>
<comment type="caution">
    <text evidence="1">The sequence shown here is derived from an EMBL/GenBank/DDBJ whole genome shotgun (WGS) entry which is preliminary data.</text>
</comment>
<keyword evidence="2" id="KW-1185">Reference proteome</keyword>
<name>A0ACB8G4R3_9SAUR</name>
<dbReference type="Proteomes" id="UP000827872">
    <property type="component" value="Linkage Group LG02"/>
</dbReference>
<sequence>MLIKTQIQMSGSMSETRTPGGKIELENRLDQILDKIEKMSTLQKDTQTTLNKLEIELCEIKKVTGKFGIIENTLKKIRDSLGKANNKVETVENKVEVYQHQVEELTDKLAILEMKQKETYIRIRGLKELQNEDLKERLLPLLAEIWELSEEEAITEINFI</sequence>
<dbReference type="EMBL" id="CM037615">
    <property type="protein sequence ID" value="KAH8014209.1"/>
    <property type="molecule type" value="Genomic_DNA"/>
</dbReference>
<protein>
    <submittedName>
        <fullName evidence="1">Uncharacterized protein</fullName>
    </submittedName>
</protein>